<dbReference type="EMBL" id="BK032838">
    <property type="protein sequence ID" value="DAF63300.1"/>
    <property type="molecule type" value="Genomic_DNA"/>
</dbReference>
<name>A0A8S5TJ03_9CAUD</name>
<dbReference type="CDD" id="cd08054">
    <property type="entry name" value="gp6"/>
    <property type="match status" value="1"/>
</dbReference>
<organism evidence="1">
    <name type="scientific">Myoviridae sp. ctPJU6</name>
    <dbReference type="NCBI Taxonomy" id="2827684"/>
    <lineage>
        <taxon>Viruses</taxon>
        <taxon>Duplodnaviria</taxon>
        <taxon>Heunggongvirae</taxon>
        <taxon>Uroviricota</taxon>
        <taxon>Caudoviricetes</taxon>
    </lineage>
</organism>
<accession>A0A8S5TJ03</accession>
<sequence length="98" mass="11788">MITAEQVREYLRIPYADDDSFIERIIKQGYNYLKDAIDDYDELYRENQIFAGKCDMWVLTYWTPGAYDQREGMFTGKPEMDYSARAMITQLQLYRKDK</sequence>
<dbReference type="NCBIfam" id="TIGR01560">
    <property type="entry name" value="put_DNA_pack"/>
    <property type="match status" value="1"/>
</dbReference>
<reference evidence="1" key="1">
    <citation type="journal article" date="2021" name="Proc. Natl. Acad. Sci. U.S.A.">
        <title>A Catalog of Tens of Thousands of Viruses from Human Metagenomes Reveals Hidden Associations with Chronic Diseases.</title>
        <authorList>
            <person name="Tisza M.J."/>
            <person name="Buck C.B."/>
        </authorList>
    </citation>
    <scope>NUCLEOTIDE SEQUENCE</scope>
    <source>
        <strain evidence="1">CtPJU6</strain>
    </source>
</reference>
<evidence type="ECO:0000313" key="1">
    <source>
        <dbReference type="EMBL" id="DAF63300.1"/>
    </source>
</evidence>
<protein>
    <submittedName>
        <fullName evidence="1">Head tail connector</fullName>
    </submittedName>
</protein>
<dbReference type="InterPro" id="IPR006450">
    <property type="entry name" value="Phage_HK97_gp6-like"/>
</dbReference>
<dbReference type="Gene3D" id="1.10.3230.30">
    <property type="entry name" value="Phage gp6-like head-tail connector protein"/>
    <property type="match status" value="1"/>
</dbReference>
<proteinExistence type="predicted"/>